<protein>
    <submittedName>
        <fullName evidence="1">Uncharacterized protein</fullName>
    </submittedName>
</protein>
<gene>
    <name evidence="1" type="ORF">BCT23_19470</name>
</gene>
<evidence type="ECO:0000313" key="2">
    <source>
        <dbReference type="Proteomes" id="UP000235387"/>
    </source>
</evidence>
<evidence type="ECO:0000313" key="1">
    <source>
        <dbReference type="EMBL" id="PMN90459.1"/>
    </source>
</evidence>
<dbReference type="RefSeq" id="WP_102318698.1">
    <property type="nucleotide sequence ID" value="NZ_JBFRLP010000020.1"/>
</dbReference>
<proteinExistence type="predicted"/>
<dbReference type="Proteomes" id="UP000235387">
    <property type="component" value="Unassembled WGS sequence"/>
</dbReference>
<reference evidence="2" key="1">
    <citation type="submission" date="2016-07" db="EMBL/GenBank/DDBJ databases">
        <title>Nontailed viruses are major unrecognized killers of bacteria in the ocean.</title>
        <authorList>
            <person name="Kauffman K."/>
            <person name="Hussain F."/>
            <person name="Yang J."/>
            <person name="Arevalo P."/>
            <person name="Brown J."/>
            <person name="Cutler M."/>
            <person name="Kelly L."/>
            <person name="Polz M.F."/>
        </authorList>
    </citation>
    <scope>NUCLEOTIDE SEQUENCE [LARGE SCALE GENOMIC DNA]</scope>
    <source>
        <strain evidence="2">10N.261.45.A10</strain>
    </source>
</reference>
<name>A0A2N7L8C1_9GAMM</name>
<dbReference type="EMBL" id="MDAL01000029">
    <property type="protein sequence ID" value="PMN90459.1"/>
    <property type="molecule type" value="Genomic_DNA"/>
</dbReference>
<accession>A0A2N7L8C1</accession>
<organism evidence="1 2">
    <name type="scientific">Enterovibrio norvegicus</name>
    <dbReference type="NCBI Taxonomy" id="188144"/>
    <lineage>
        <taxon>Bacteria</taxon>
        <taxon>Pseudomonadati</taxon>
        <taxon>Pseudomonadota</taxon>
        <taxon>Gammaproteobacteria</taxon>
        <taxon>Vibrionales</taxon>
        <taxon>Vibrionaceae</taxon>
        <taxon>Enterovibrio</taxon>
    </lineage>
</organism>
<comment type="caution">
    <text evidence="1">The sequence shown here is derived from an EMBL/GenBank/DDBJ whole genome shotgun (WGS) entry which is preliminary data.</text>
</comment>
<sequence length="214" mass="23375">MIKIQETGRLSKPLDEARKILVVPQGYAGFCFQPQKFPDQVKTVLTTTGVGPCHCLIIVEDYSDSVVLCHLDESFTARAFSYTTRLLEILRDGCGEKSPKFSVSIASSSPTRDTVLRGGEVLRAVNAFGSSDRMEAPVAPTTCGQTDHAFTVGDPTTTHHIGDIDQNKYFDKSDGVPGWSTWQRIGGMSPGLSGRRIRLLTNLDVAPKQFVKPV</sequence>
<dbReference type="AlphaFoldDB" id="A0A2N7L8C1"/>